<dbReference type="InterPro" id="IPR008928">
    <property type="entry name" value="6-hairpin_glycosidase_sf"/>
</dbReference>
<dbReference type="SUPFAM" id="SSF48208">
    <property type="entry name" value="Six-hairpin glycosidases"/>
    <property type="match status" value="1"/>
</dbReference>
<dbReference type="PANTHER" id="PTHR15108">
    <property type="entry name" value="N-ACYLGLUCOSAMINE-2-EPIMERASE"/>
    <property type="match status" value="1"/>
</dbReference>
<dbReference type="InterPro" id="IPR010819">
    <property type="entry name" value="AGE/CE"/>
</dbReference>
<dbReference type="Pfam" id="PF07221">
    <property type="entry name" value="GlcNAc_2-epim"/>
    <property type="match status" value="1"/>
</dbReference>
<protein>
    <submittedName>
        <fullName evidence="3">N-acylglucosamine 2-epimerase</fullName>
    </submittedName>
</protein>
<dbReference type="PATRIC" id="fig|1398.22.peg.2397"/>
<evidence type="ECO:0000256" key="2">
    <source>
        <dbReference type="ARBA" id="ARBA00023235"/>
    </source>
</evidence>
<reference evidence="4" key="1">
    <citation type="submission" date="2016-01" db="EMBL/GenBank/DDBJ databases">
        <authorList>
            <person name="Mitreva M."/>
            <person name="Pepin K.H."/>
            <person name="Mihindukulasuriya K.A."/>
            <person name="Fulton R."/>
            <person name="Fronick C."/>
            <person name="O'Laughlin M."/>
            <person name="Miner T."/>
            <person name="Herter B."/>
            <person name="Rosa B.A."/>
            <person name="Cordes M."/>
            <person name="Tomlinson C."/>
            <person name="Wollam A."/>
            <person name="Palsikar V.B."/>
            <person name="Mardis E.R."/>
            <person name="Wilson R.K."/>
        </authorList>
    </citation>
    <scope>NUCLEOTIDE SEQUENCE [LARGE SCALE GENOMIC DNA]</scope>
    <source>
        <strain evidence="4">GED7749B</strain>
    </source>
</reference>
<organism evidence="3 4">
    <name type="scientific">Heyndrickxia coagulans</name>
    <name type="common">Weizmannia coagulans</name>
    <dbReference type="NCBI Taxonomy" id="1398"/>
    <lineage>
        <taxon>Bacteria</taxon>
        <taxon>Bacillati</taxon>
        <taxon>Bacillota</taxon>
        <taxon>Bacilli</taxon>
        <taxon>Bacillales</taxon>
        <taxon>Bacillaceae</taxon>
        <taxon>Heyndrickxia</taxon>
    </lineage>
</organism>
<accession>A0A133KK14</accession>
<dbReference type="Gene3D" id="1.50.10.10">
    <property type="match status" value="1"/>
</dbReference>
<dbReference type="GO" id="GO:0016853">
    <property type="term" value="F:isomerase activity"/>
    <property type="evidence" value="ECO:0007669"/>
    <property type="project" value="UniProtKB-KW"/>
</dbReference>
<dbReference type="Proteomes" id="UP000070376">
    <property type="component" value="Unassembled WGS sequence"/>
</dbReference>
<dbReference type="GO" id="GO:0005975">
    <property type="term" value="P:carbohydrate metabolic process"/>
    <property type="evidence" value="ECO:0007669"/>
    <property type="project" value="InterPro"/>
</dbReference>
<sequence length="482" mass="55202">MGLIIVIFRPIFKCYTSKKGSTNFPSPGLLLRVLQKAPSKYASIFCGFRYWTSSKAPAYCRLLLSYLPEADHKVLFIRSDAKMEQKLPDFTSTRFLKQHILDTINFYAPRCIDKVSGGYINCFLDDGTVCDYETRQLVGQARFVFIFSVAALLEPGQAYRELAEHGISFLQRHQRDHKHGGYYWELKGQSVSHSVKRAYGHAFVLLAAAMAAKAGISSAFPMIAETFEVLERHFWRENEGLYVDEISADWSEVSPYRGQNANMHLCEAMMTAYEATGNKRYLERAERIAESVMFRLLPQSGGLIWEHYHEDWTIDWTYNYGITKSELRPYGFIFGHSIEWSKLLLLLDRLAPGNWRKPLAQSLFQSAIHLGLDRKNGGIFFSMAPGGRMIDCDKYYWVMAEAIGASSLLAASDRNALQLYRDLFTYCWTYFVDQQRGGWYQLLNPCNRRYSNIKSPPPKTDYHPVTNCLIALTSFSPSGLTE</sequence>
<dbReference type="InterPro" id="IPR012341">
    <property type="entry name" value="6hp_glycosidase-like_sf"/>
</dbReference>
<gene>
    <name evidence="3" type="ORF">HMPREF3213_02393</name>
</gene>
<dbReference type="EMBL" id="LRPN01000104">
    <property type="protein sequence ID" value="KWZ79981.1"/>
    <property type="molecule type" value="Genomic_DNA"/>
</dbReference>
<keyword evidence="2" id="KW-0413">Isomerase</keyword>
<evidence type="ECO:0000256" key="1">
    <source>
        <dbReference type="ARBA" id="ARBA00008558"/>
    </source>
</evidence>
<comment type="caution">
    <text evidence="3">The sequence shown here is derived from an EMBL/GenBank/DDBJ whole genome shotgun (WGS) entry which is preliminary data.</text>
</comment>
<evidence type="ECO:0000313" key="4">
    <source>
        <dbReference type="Proteomes" id="UP000070376"/>
    </source>
</evidence>
<evidence type="ECO:0000313" key="3">
    <source>
        <dbReference type="EMBL" id="KWZ79981.1"/>
    </source>
</evidence>
<proteinExistence type="inferred from homology"/>
<comment type="similarity">
    <text evidence="1">Belongs to the N-acylglucosamine 2-epimerase family.</text>
</comment>
<dbReference type="AlphaFoldDB" id="A0A133KK14"/>
<name>A0A133KK14_HEYCO</name>